<dbReference type="InterPro" id="IPR050276">
    <property type="entry name" value="MshD_Acetyltransferase"/>
</dbReference>
<name>A0AAW3ZV90_9GAMM</name>
<dbReference type="AlphaFoldDB" id="A0AAW3ZV90"/>
<evidence type="ECO:0000259" key="1">
    <source>
        <dbReference type="PROSITE" id="PS51186"/>
    </source>
</evidence>
<proteinExistence type="predicted"/>
<dbReference type="PANTHER" id="PTHR43617">
    <property type="entry name" value="L-AMINO ACID N-ACETYLTRANSFERASE"/>
    <property type="match status" value="1"/>
</dbReference>
<dbReference type="Gene3D" id="3.40.630.30">
    <property type="match status" value="1"/>
</dbReference>
<feature type="domain" description="N-acetyltransferase" evidence="1">
    <location>
        <begin position="6"/>
        <end position="163"/>
    </location>
</feature>
<accession>A0AAW3ZV90</accession>
<evidence type="ECO:0000313" key="2">
    <source>
        <dbReference type="EMBL" id="MBD8527966.1"/>
    </source>
</evidence>
<dbReference type="RefSeq" id="WP_192031387.1">
    <property type="nucleotide sequence ID" value="NZ_JACYTR010000074.1"/>
</dbReference>
<dbReference type="InterPro" id="IPR000182">
    <property type="entry name" value="GNAT_dom"/>
</dbReference>
<dbReference type="Proteomes" id="UP000613768">
    <property type="component" value="Unassembled WGS sequence"/>
</dbReference>
<reference evidence="2 3" key="1">
    <citation type="submission" date="2020-09" db="EMBL/GenBank/DDBJ databases">
        <title>Pseudoxanthomonas sp. CAU 1598 isolated from sand of Yaerae Beach.</title>
        <authorList>
            <person name="Kim W."/>
        </authorList>
    </citation>
    <scope>NUCLEOTIDE SEQUENCE [LARGE SCALE GENOMIC DNA]</scope>
    <source>
        <strain evidence="2 3">CAU 1598</strain>
    </source>
</reference>
<gene>
    <name evidence="2" type="ORF">IFO71_19640</name>
</gene>
<dbReference type="GO" id="GO:0016747">
    <property type="term" value="F:acyltransferase activity, transferring groups other than amino-acyl groups"/>
    <property type="evidence" value="ECO:0007669"/>
    <property type="project" value="InterPro"/>
</dbReference>
<evidence type="ECO:0000313" key="3">
    <source>
        <dbReference type="Proteomes" id="UP000613768"/>
    </source>
</evidence>
<sequence length="163" mass="18728">MGVVALTIRPAERGDIHLLADFALAMAWETEHKRLDRATVERGVAAVLAQPQRGVYRVAERDGKVVGALMITYEWSDWRCADWWWIQSVYITPEARRSGVFKALYRSVQQEALQRSDVCGIRLYVERDNHRAQATYAAIGMQDAAYRVMEETMPWVAELIKKE</sequence>
<dbReference type="CDD" id="cd04301">
    <property type="entry name" value="NAT_SF"/>
    <property type="match status" value="1"/>
</dbReference>
<dbReference type="EMBL" id="JACYTR010000074">
    <property type="protein sequence ID" value="MBD8527966.1"/>
    <property type="molecule type" value="Genomic_DNA"/>
</dbReference>
<dbReference type="Pfam" id="PF00583">
    <property type="entry name" value="Acetyltransf_1"/>
    <property type="match status" value="1"/>
</dbReference>
<dbReference type="PROSITE" id="PS51186">
    <property type="entry name" value="GNAT"/>
    <property type="match status" value="1"/>
</dbReference>
<comment type="caution">
    <text evidence="2">The sequence shown here is derived from an EMBL/GenBank/DDBJ whole genome shotgun (WGS) entry which is preliminary data.</text>
</comment>
<dbReference type="PANTHER" id="PTHR43617:SF38">
    <property type="entry name" value="N-ACETYLTRANSFERASE DOMAIN-CONTAINING PROTEIN"/>
    <property type="match status" value="1"/>
</dbReference>
<dbReference type="InterPro" id="IPR016181">
    <property type="entry name" value="Acyl_CoA_acyltransferase"/>
</dbReference>
<organism evidence="2 3">
    <name type="scientific">Pseudomarimonas arenosa</name>
    <dbReference type="NCBI Taxonomy" id="2774145"/>
    <lineage>
        <taxon>Bacteria</taxon>
        <taxon>Pseudomonadati</taxon>
        <taxon>Pseudomonadota</taxon>
        <taxon>Gammaproteobacteria</taxon>
        <taxon>Lysobacterales</taxon>
        <taxon>Lysobacteraceae</taxon>
        <taxon>Pseudomarimonas</taxon>
    </lineage>
</organism>
<keyword evidence="3" id="KW-1185">Reference proteome</keyword>
<dbReference type="SUPFAM" id="SSF55729">
    <property type="entry name" value="Acyl-CoA N-acyltransferases (Nat)"/>
    <property type="match status" value="1"/>
</dbReference>
<protein>
    <submittedName>
        <fullName evidence="2">GNAT family N-acetyltransferase</fullName>
    </submittedName>
</protein>